<dbReference type="InterPro" id="IPR000719">
    <property type="entry name" value="Prot_kinase_dom"/>
</dbReference>
<evidence type="ECO:0000259" key="1">
    <source>
        <dbReference type="PROSITE" id="PS50011"/>
    </source>
</evidence>
<evidence type="ECO:0000313" key="2">
    <source>
        <dbReference type="EMBL" id="TFK31458.1"/>
    </source>
</evidence>
<dbReference type="AlphaFoldDB" id="A0A5C3LF75"/>
<dbReference type="SUPFAM" id="SSF56112">
    <property type="entry name" value="Protein kinase-like (PK-like)"/>
    <property type="match status" value="1"/>
</dbReference>
<dbReference type="PROSITE" id="PS50011">
    <property type="entry name" value="PROTEIN_KINASE_DOM"/>
    <property type="match status" value="1"/>
</dbReference>
<dbReference type="STRING" id="68775.A0A5C3LF75"/>
<dbReference type="GO" id="GO:0005524">
    <property type="term" value="F:ATP binding"/>
    <property type="evidence" value="ECO:0007669"/>
    <property type="project" value="InterPro"/>
</dbReference>
<dbReference type="Proteomes" id="UP000308652">
    <property type="component" value="Unassembled WGS sequence"/>
</dbReference>
<keyword evidence="3" id="KW-1185">Reference proteome</keyword>
<gene>
    <name evidence="2" type="ORF">BDQ12DRAFT_748902</name>
</gene>
<dbReference type="OrthoDB" id="5987198at2759"/>
<reference evidence="2 3" key="1">
    <citation type="journal article" date="2019" name="Nat. Ecol. Evol.">
        <title>Megaphylogeny resolves global patterns of mushroom evolution.</title>
        <authorList>
            <person name="Varga T."/>
            <person name="Krizsan K."/>
            <person name="Foldi C."/>
            <person name="Dima B."/>
            <person name="Sanchez-Garcia M."/>
            <person name="Sanchez-Ramirez S."/>
            <person name="Szollosi G.J."/>
            <person name="Szarkandi J.G."/>
            <person name="Papp V."/>
            <person name="Albert L."/>
            <person name="Andreopoulos W."/>
            <person name="Angelini C."/>
            <person name="Antonin V."/>
            <person name="Barry K.W."/>
            <person name="Bougher N.L."/>
            <person name="Buchanan P."/>
            <person name="Buyck B."/>
            <person name="Bense V."/>
            <person name="Catcheside P."/>
            <person name="Chovatia M."/>
            <person name="Cooper J."/>
            <person name="Damon W."/>
            <person name="Desjardin D."/>
            <person name="Finy P."/>
            <person name="Geml J."/>
            <person name="Haridas S."/>
            <person name="Hughes K."/>
            <person name="Justo A."/>
            <person name="Karasinski D."/>
            <person name="Kautmanova I."/>
            <person name="Kiss B."/>
            <person name="Kocsube S."/>
            <person name="Kotiranta H."/>
            <person name="LaButti K.M."/>
            <person name="Lechner B.E."/>
            <person name="Liimatainen K."/>
            <person name="Lipzen A."/>
            <person name="Lukacs Z."/>
            <person name="Mihaltcheva S."/>
            <person name="Morgado L.N."/>
            <person name="Niskanen T."/>
            <person name="Noordeloos M.E."/>
            <person name="Ohm R.A."/>
            <person name="Ortiz-Santana B."/>
            <person name="Ovrebo C."/>
            <person name="Racz N."/>
            <person name="Riley R."/>
            <person name="Savchenko A."/>
            <person name="Shiryaev A."/>
            <person name="Soop K."/>
            <person name="Spirin V."/>
            <person name="Szebenyi C."/>
            <person name="Tomsovsky M."/>
            <person name="Tulloss R.E."/>
            <person name="Uehling J."/>
            <person name="Grigoriev I.V."/>
            <person name="Vagvolgyi C."/>
            <person name="Papp T."/>
            <person name="Martin F.M."/>
            <person name="Miettinen O."/>
            <person name="Hibbett D.S."/>
            <person name="Nagy L.G."/>
        </authorList>
    </citation>
    <scope>NUCLEOTIDE SEQUENCE [LARGE SCALE GENOMIC DNA]</scope>
    <source>
        <strain evidence="2 3">CBS 166.37</strain>
    </source>
</reference>
<proteinExistence type="predicted"/>
<name>A0A5C3LF75_9AGAR</name>
<protein>
    <recommendedName>
        <fullName evidence="1">Protein kinase domain-containing protein</fullName>
    </recommendedName>
</protein>
<dbReference type="GO" id="GO:0004672">
    <property type="term" value="F:protein kinase activity"/>
    <property type="evidence" value="ECO:0007669"/>
    <property type="project" value="InterPro"/>
</dbReference>
<organism evidence="2 3">
    <name type="scientific">Crucibulum laeve</name>
    <dbReference type="NCBI Taxonomy" id="68775"/>
    <lineage>
        <taxon>Eukaryota</taxon>
        <taxon>Fungi</taxon>
        <taxon>Dikarya</taxon>
        <taxon>Basidiomycota</taxon>
        <taxon>Agaricomycotina</taxon>
        <taxon>Agaricomycetes</taxon>
        <taxon>Agaricomycetidae</taxon>
        <taxon>Agaricales</taxon>
        <taxon>Agaricineae</taxon>
        <taxon>Nidulariaceae</taxon>
        <taxon>Crucibulum</taxon>
    </lineage>
</organism>
<evidence type="ECO:0000313" key="3">
    <source>
        <dbReference type="Proteomes" id="UP000308652"/>
    </source>
</evidence>
<sequence length="119" mass="13892">MHGHLIAHQDLTTQNIMKDTRPIFLQGWHFFAIDFSPDVKDHLTPLTRIDNPMRYFIIDYDCSVRLQPRQAHLIHGLGGQDPDGPFKVDIFTVGNMLYEEFYRVYLGLDFLSVLINNMI</sequence>
<feature type="domain" description="Protein kinase" evidence="1">
    <location>
        <begin position="1"/>
        <end position="119"/>
    </location>
</feature>
<dbReference type="InterPro" id="IPR011009">
    <property type="entry name" value="Kinase-like_dom_sf"/>
</dbReference>
<dbReference type="EMBL" id="ML213748">
    <property type="protein sequence ID" value="TFK31458.1"/>
    <property type="molecule type" value="Genomic_DNA"/>
</dbReference>
<accession>A0A5C3LF75</accession>